<dbReference type="AlphaFoldDB" id="A0A0V8J7B7"/>
<sequence>MKKFALALSVLLCLLGVNSLYVSTASAEEKQRNDYTFGEIEKTLIDYLDENGYNLEVGTPEFNDFVTEQMNTDKDEKLANREDYQLICAYFAEYLYRLSVFEADSTDTEDNTEDLPADEDFNMDEFENTTLGEMKEEIEEEEQKNQEENSQIFTTMSTNTLNLSNARAYAKKYYANYNPNYPRYSNDCTNFVSQILQAGGRRQVVKQTTASLVSDNKY</sequence>
<evidence type="ECO:0000259" key="2">
    <source>
        <dbReference type="Pfam" id="PF12671"/>
    </source>
</evidence>
<feature type="signal peptide" evidence="1">
    <location>
        <begin position="1"/>
        <end position="27"/>
    </location>
</feature>
<feature type="domain" description="Putative amidase" evidence="2">
    <location>
        <begin position="163"/>
        <end position="203"/>
    </location>
</feature>
<keyword evidence="4" id="KW-1185">Reference proteome</keyword>
<dbReference type="Proteomes" id="UP000053681">
    <property type="component" value="Unassembled WGS sequence"/>
</dbReference>
<accession>A0A0V8J7B7</accession>
<gene>
    <name evidence="3" type="ORF">AS180_21280</name>
</gene>
<proteinExistence type="predicted"/>
<feature type="chain" id="PRO_5006893700" description="Putative amidase domain-containing protein" evidence="1">
    <location>
        <begin position="28"/>
        <end position="218"/>
    </location>
</feature>
<evidence type="ECO:0000256" key="1">
    <source>
        <dbReference type="SAM" id="SignalP"/>
    </source>
</evidence>
<dbReference type="Pfam" id="PF12671">
    <property type="entry name" value="Amidase_6"/>
    <property type="match status" value="1"/>
</dbReference>
<organism evidence="3 4">
    <name type="scientific">Priestia veravalensis</name>
    <dbReference type="NCBI Taxonomy" id="1414648"/>
    <lineage>
        <taxon>Bacteria</taxon>
        <taxon>Bacillati</taxon>
        <taxon>Bacillota</taxon>
        <taxon>Bacilli</taxon>
        <taxon>Bacillales</taxon>
        <taxon>Bacillaceae</taxon>
        <taxon>Priestia</taxon>
    </lineage>
</organism>
<protein>
    <recommendedName>
        <fullName evidence="2">Putative amidase domain-containing protein</fullName>
    </recommendedName>
</protein>
<keyword evidence="1" id="KW-0732">Signal</keyword>
<name>A0A0V8J7B7_9BACI</name>
<dbReference type="PANTHER" id="PTHR40032">
    <property type="entry name" value="EXPORTED PROTEIN-RELATED"/>
    <property type="match status" value="1"/>
</dbReference>
<evidence type="ECO:0000313" key="3">
    <source>
        <dbReference type="EMBL" id="KSU82780.1"/>
    </source>
</evidence>
<evidence type="ECO:0000313" key="4">
    <source>
        <dbReference type="Proteomes" id="UP000053681"/>
    </source>
</evidence>
<dbReference type="EMBL" id="LNQP01000153">
    <property type="protein sequence ID" value="KSU82780.1"/>
    <property type="molecule type" value="Genomic_DNA"/>
</dbReference>
<dbReference type="InterPro" id="IPR024301">
    <property type="entry name" value="Amidase_6"/>
</dbReference>
<comment type="caution">
    <text evidence="3">The sequence shown here is derived from an EMBL/GenBank/DDBJ whole genome shotgun (WGS) entry which is preliminary data.</text>
</comment>
<dbReference type="PANTHER" id="PTHR40032:SF1">
    <property type="entry name" value="EXPORTED PROTEIN"/>
    <property type="match status" value="1"/>
</dbReference>
<reference evidence="3 4" key="1">
    <citation type="submission" date="2015-11" db="EMBL/GenBank/DDBJ databases">
        <title>Bacillus caseinolyticus sp nov.</title>
        <authorList>
            <person name="Dastager S.G."/>
            <person name="Mawlankar R."/>
        </authorList>
    </citation>
    <scope>NUCLEOTIDE SEQUENCE [LARGE SCALE GENOMIC DNA]</scope>
    <source>
        <strain evidence="3 4">SGD-V-76</strain>
    </source>
</reference>